<evidence type="ECO:0000313" key="6">
    <source>
        <dbReference type="Proteomes" id="UP000230081"/>
    </source>
</evidence>
<dbReference type="InterPro" id="IPR004136">
    <property type="entry name" value="NMO"/>
</dbReference>
<gene>
    <name evidence="5" type="ORF">COX91_02690</name>
</gene>
<dbReference type="PANTHER" id="PTHR32332">
    <property type="entry name" value="2-NITROPROPANE DIOXYGENASE"/>
    <property type="match status" value="1"/>
</dbReference>
<dbReference type="GO" id="GO:0018580">
    <property type="term" value="F:nitronate monooxygenase activity"/>
    <property type="evidence" value="ECO:0007669"/>
    <property type="project" value="InterPro"/>
</dbReference>
<evidence type="ECO:0000256" key="1">
    <source>
        <dbReference type="ARBA" id="ARBA00022630"/>
    </source>
</evidence>
<dbReference type="InterPro" id="IPR013785">
    <property type="entry name" value="Aldolase_TIM"/>
</dbReference>
<protein>
    <recommendedName>
        <fullName evidence="4">4Fe-4S ferredoxin-type domain-containing protein</fullName>
    </recommendedName>
</protein>
<dbReference type="SUPFAM" id="SSF54637">
    <property type="entry name" value="Thioesterase/thiol ester dehydrase-isomerase"/>
    <property type="match status" value="1"/>
</dbReference>
<comment type="caution">
    <text evidence="5">The sequence shown here is derived from an EMBL/GenBank/DDBJ whole genome shotgun (WGS) entry which is preliminary data.</text>
</comment>
<dbReference type="Proteomes" id="UP000230081">
    <property type="component" value="Unassembled WGS sequence"/>
</dbReference>
<evidence type="ECO:0000259" key="4">
    <source>
        <dbReference type="PROSITE" id="PS51379"/>
    </source>
</evidence>
<reference evidence="6" key="1">
    <citation type="submission" date="2017-09" db="EMBL/GenBank/DDBJ databases">
        <title>Depth-based differentiation of microbial function through sediment-hosted aquifers and enrichment of novel symbionts in the deep terrestrial subsurface.</title>
        <authorList>
            <person name="Probst A.J."/>
            <person name="Ladd B."/>
            <person name="Jarett J.K."/>
            <person name="Geller-Mcgrath D.E."/>
            <person name="Sieber C.M.K."/>
            <person name="Emerson J.B."/>
            <person name="Anantharaman K."/>
            <person name="Thomas B.C."/>
            <person name="Malmstrom R."/>
            <person name="Stieglmeier M."/>
            <person name="Klingl A."/>
            <person name="Woyke T."/>
            <person name="Ryan C.M."/>
            <person name="Banfield J.F."/>
        </authorList>
    </citation>
    <scope>NUCLEOTIDE SEQUENCE [LARGE SCALE GENOMIC DNA]</scope>
</reference>
<keyword evidence="2" id="KW-0288">FMN</keyword>
<dbReference type="PROSITE" id="PS51379">
    <property type="entry name" value="4FE4S_FER_2"/>
    <property type="match status" value="1"/>
</dbReference>
<dbReference type="EMBL" id="PFPA01000064">
    <property type="protein sequence ID" value="PIZ87972.1"/>
    <property type="molecule type" value="Genomic_DNA"/>
</dbReference>
<dbReference type="Gene3D" id="3.10.129.10">
    <property type="entry name" value="Hotdog Thioesterase"/>
    <property type="match status" value="1"/>
</dbReference>
<dbReference type="Gene3D" id="3.20.20.70">
    <property type="entry name" value="Aldolase class I"/>
    <property type="match status" value="1"/>
</dbReference>
<dbReference type="SUPFAM" id="SSF51412">
    <property type="entry name" value="Inosine monophosphate dehydrogenase (IMPDH)"/>
    <property type="match status" value="1"/>
</dbReference>
<organism evidence="5 6">
    <name type="scientific">Candidatus Nealsonbacteria bacterium CG_4_10_14_0_2_um_filter_39_15</name>
    <dbReference type="NCBI Taxonomy" id="1974681"/>
    <lineage>
        <taxon>Bacteria</taxon>
        <taxon>Candidatus Nealsoniibacteriota</taxon>
    </lineage>
</organism>
<keyword evidence="3" id="KW-0560">Oxidoreductase</keyword>
<accession>A0A2M7UVI1</accession>
<evidence type="ECO:0000313" key="5">
    <source>
        <dbReference type="EMBL" id="PIZ87972.1"/>
    </source>
</evidence>
<evidence type="ECO:0000256" key="3">
    <source>
        <dbReference type="ARBA" id="ARBA00023002"/>
    </source>
</evidence>
<dbReference type="Pfam" id="PF07977">
    <property type="entry name" value="FabA"/>
    <property type="match status" value="1"/>
</dbReference>
<dbReference type="InterPro" id="IPR029069">
    <property type="entry name" value="HotDog_dom_sf"/>
</dbReference>
<dbReference type="CDD" id="cd04730">
    <property type="entry name" value="NPD_like"/>
    <property type="match status" value="1"/>
</dbReference>
<dbReference type="InterPro" id="IPR017896">
    <property type="entry name" value="4Fe4S_Fe-S-bd"/>
</dbReference>
<sequence>MALLTKEQIKEIIPYDEPFLFVDGVEEMGENTISGFYQASKEAPYFKGHFVDFKIMPGVLVVEALAQLSTILLRQKFGENHKKFHFLAYDVRSCQFYKPIFPGDKIILKDEILGIYQNQIAHVKGQVLVGEELKVAETSSHLPPRPASRGLACEARFSVAIVDKDEFKTKYLEREKTENLEPQTKLPPLKIGNLFARLPIIQGGMAVRVSLHNLAGNVAKQGAVGIIAVSGMQDPEEVKSEIRQARKIAGPKGVIGINIMGVVGHFLELVKAAMEEKINLIIQGAGFREDIFELGRKYNVPIFSMASSLKVAKKGEMMGAAAVVVEGADAGGHLGFPKGHPFRKTIDIVKEVVKEIKIPVIAAGGIFDGKDIVEMLRAGAKGVQMATRFVATKECDAHQNFKEAHLKAKKEDVVIIHSPVGLPGRAIKTPFVKKILEGKAPKPDPKKCQGCIGMVCDKSYCILEALENARKGDIENGLVFAGSNVWRVNKIVLVKELIQELAREANDILKREPLWVKEYVE</sequence>
<dbReference type="PANTHER" id="PTHR32332:SF18">
    <property type="entry name" value="2-NITROPROPANE DIOXYGENASE"/>
    <property type="match status" value="1"/>
</dbReference>
<feature type="domain" description="4Fe-4S ferredoxin-type" evidence="4">
    <location>
        <begin position="439"/>
        <end position="471"/>
    </location>
</feature>
<proteinExistence type="predicted"/>
<name>A0A2M7UVI1_9BACT</name>
<dbReference type="InterPro" id="IPR013114">
    <property type="entry name" value="FabA_FabZ"/>
</dbReference>
<dbReference type="AlphaFoldDB" id="A0A2M7UVI1"/>
<evidence type="ECO:0000256" key="2">
    <source>
        <dbReference type="ARBA" id="ARBA00022643"/>
    </source>
</evidence>
<keyword evidence="1" id="KW-0285">Flavoprotein</keyword>
<dbReference type="Pfam" id="PF03060">
    <property type="entry name" value="NMO"/>
    <property type="match status" value="2"/>
</dbReference>